<dbReference type="InterPro" id="IPR011009">
    <property type="entry name" value="Kinase-like_dom_sf"/>
</dbReference>
<dbReference type="SUPFAM" id="SSF56112">
    <property type="entry name" value="Protein kinase-like (PK-like)"/>
    <property type="match status" value="1"/>
</dbReference>
<gene>
    <name evidence="1" type="ORF">PACLA_8A035596</name>
</gene>
<dbReference type="Gene3D" id="1.10.510.10">
    <property type="entry name" value="Transferase(Phosphotransferase) domain 1"/>
    <property type="match status" value="1"/>
</dbReference>
<dbReference type="InterPro" id="IPR053235">
    <property type="entry name" value="Ser_Thr_kinase"/>
</dbReference>
<keyword evidence="2" id="KW-1185">Reference proteome</keyword>
<dbReference type="GO" id="GO:0005524">
    <property type="term" value="F:ATP binding"/>
    <property type="evidence" value="ECO:0007669"/>
    <property type="project" value="InterPro"/>
</dbReference>
<keyword evidence="1" id="KW-0418">Kinase</keyword>
<dbReference type="InterPro" id="IPR000719">
    <property type="entry name" value="Prot_kinase_dom"/>
</dbReference>
<organism evidence="1 2">
    <name type="scientific">Paramuricea clavata</name>
    <name type="common">Red gorgonian</name>
    <name type="synonym">Violescent sea-whip</name>
    <dbReference type="NCBI Taxonomy" id="317549"/>
    <lineage>
        <taxon>Eukaryota</taxon>
        <taxon>Metazoa</taxon>
        <taxon>Cnidaria</taxon>
        <taxon>Anthozoa</taxon>
        <taxon>Octocorallia</taxon>
        <taxon>Malacalcyonacea</taxon>
        <taxon>Plexauridae</taxon>
        <taxon>Paramuricea</taxon>
    </lineage>
</organism>
<evidence type="ECO:0000313" key="2">
    <source>
        <dbReference type="Proteomes" id="UP001152795"/>
    </source>
</evidence>
<dbReference type="SMART" id="SM00220">
    <property type="entry name" value="S_TKc"/>
    <property type="match status" value="1"/>
</dbReference>
<proteinExistence type="predicted"/>
<dbReference type="GO" id="GO:0006974">
    <property type="term" value="P:DNA damage response"/>
    <property type="evidence" value="ECO:0007669"/>
    <property type="project" value="TreeGrafter"/>
</dbReference>
<dbReference type="PROSITE" id="PS50011">
    <property type="entry name" value="PROTEIN_KINASE_DOM"/>
    <property type="match status" value="1"/>
</dbReference>
<evidence type="ECO:0000313" key="1">
    <source>
        <dbReference type="EMBL" id="CAB4027571.1"/>
    </source>
</evidence>
<sequence>MEKCEMTLKDHLRKLAGSGKRLEIYQAMFYWTQTLDALKHLHNLRIPMIHKDIKAENVLLSIRDNLVRVKLADYDTVKKLDNDYTQPGLVTKGTLGLISPEVLTRQSHGRPADIWNMAMFLLQLLFVVDFTKLQKDLKDLQQMRMKTKDFVNAKIAELKEMDNELADLIRLCLSEDPSKRPTATQILKDPAVAEYIKREINMDELIRQIRPDLEVPKL</sequence>
<comment type="caution">
    <text evidence="1">The sequence shown here is derived from an EMBL/GenBank/DDBJ whole genome shotgun (WGS) entry which is preliminary data.</text>
</comment>
<dbReference type="GO" id="GO:0004674">
    <property type="term" value="F:protein serine/threonine kinase activity"/>
    <property type="evidence" value="ECO:0007669"/>
    <property type="project" value="TreeGrafter"/>
</dbReference>
<protein>
    <submittedName>
        <fullName evidence="1">Calmodulin-binding kinase</fullName>
    </submittedName>
</protein>
<dbReference type="EMBL" id="CACRXK020014882">
    <property type="protein sequence ID" value="CAB4027571.1"/>
    <property type="molecule type" value="Genomic_DNA"/>
</dbReference>
<accession>A0A6S7JBG5</accession>
<dbReference type="AlphaFoldDB" id="A0A6S7JBG5"/>
<dbReference type="InterPro" id="IPR008271">
    <property type="entry name" value="Ser/Thr_kinase_AS"/>
</dbReference>
<dbReference type="PANTHER" id="PTHR24361:SF613">
    <property type="entry name" value="NUCLEAR RECEPTOR-BINDING PROTEIN-RELATED"/>
    <property type="match status" value="1"/>
</dbReference>
<keyword evidence="1" id="KW-0808">Transferase</keyword>
<name>A0A6S7JBG5_PARCT</name>
<dbReference type="PANTHER" id="PTHR24361">
    <property type="entry name" value="MITOGEN-ACTIVATED KINASE KINASE KINASE"/>
    <property type="match status" value="1"/>
</dbReference>
<dbReference type="Pfam" id="PF00069">
    <property type="entry name" value="Pkinase"/>
    <property type="match status" value="1"/>
</dbReference>
<dbReference type="GO" id="GO:0005737">
    <property type="term" value="C:cytoplasm"/>
    <property type="evidence" value="ECO:0007669"/>
    <property type="project" value="TreeGrafter"/>
</dbReference>
<dbReference type="PROSITE" id="PS00108">
    <property type="entry name" value="PROTEIN_KINASE_ST"/>
    <property type="match status" value="1"/>
</dbReference>
<reference evidence="1" key="1">
    <citation type="submission" date="2020-04" db="EMBL/GenBank/DDBJ databases">
        <authorList>
            <person name="Alioto T."/>
            <person name="Alioto T."/>
            <person name="Gomez Garrido J."/>
        </authorList>
    </citation>
    <scope>NUCLEOTIDE SEQUENCE</scope>
    <source>
        <strain evidence="1">A484AB</strain>
    </source>
</reference>
<dbReference type="Proteomes" id="UP001152795">
    <property type="component" value="Unassembled WGS sequence"/>
</dbReference>